<feature type="domain" description="Clr5" evidence="1">
    <location>
        <begin position="12"/>
        <end position="62"/>
    </location>
</feature>
<proteinExistence type="predicted"/>
<organism evidence="2 3">
    <name type="scientific">Melanomma pulvis-pyrius CBS 109.77</name>
    <dbReference type="NCBI Taxonomy" id="1314802"/>
    <lineage>
        <taxon>Eukaryota</taxon>
        <taxon>Fungi</taxon>
        <taxon>Dikarya</taxon>
        <taxon>Ascomycota</taxon>
        <taxon>Pezizomycotina</taxon>
        <taxon>Dothideomycetes</taxon>
        <taxon>Pleosporomycetidae</taxon>
        <taxon>Pleosporales</taxon>
        <taxon>Melanommataceae</taxon>
        <taxon>Melanomma</taxon>
    </lineage>
</organism>
<dbReference type="PANTHER" id="PTHR38788">
    <property type="entry name" value="CLR5 DOMAIN-CONTAINING PROTEIN"/>
    <property type="match status" value="1"/>
</dbReference>
<keyword evidence="3" id="KW-1185">Reference proteome</keyword>
<dbReference type="Proteomes" id="UP000799757">
    <property type="component" value="Unassembled WGS sequence"/>
</dbReference>
<dbReference type="OrthoDB" id="3910313at2759"/>
<dbReference type="AlphaFoldDB" id="A0A6A6XQ01"/>
<sequence>MTKPRRHRIPGEEWERHKNVIKKLYLDEKRTLEGERGVMNMMKTIHGFSQYETRFRRWGFRKNLKRDDWKIIDNVRAERKQAGKSSEVYLNGELIPEEKVQKETSR</sequence>
<dbReference type="PANTHER" id="PTHR38788:SF3">
    <property type="entry name" value="CLR5 DOMAIN-CONTAINING PROTEIN"/>
    <property type="match status" value="1"/>
</dbReference>
<evidence type="ECO:0000259" key="1">
    <source>
        <dbReference type="Pfam" id="PF14420"/>
    </source>
</evidence>
<dbReference type="Pfam" id="PF14420">
    <property type="entry name" value="Clr5"/>
    <property type="match status" value="1"/>
</dbReference>
<feature type="non-terminal residue" evidence="2">
    <location>
        <position position="106"/>
    </location>
</feature>
<reference evidence="2" key="1">
    <citation type="journal article" date="2020" name="Stud. Mycol.">
        <title>101 Dothideomycetes genomes: a test case for predicting lifestyles and emergence of pathogens.</title>
        <authorList>
            <person name="Haridas S."/>
            <person name="Albert R."/>
            <person name="Binder M."/>
            <person name="Bloem J."/>
            <person name="Labutti K."/>
            <person name="Salamov A."/>
            <person name="Andreopoulos B."/>
            <person name="Baker S."/>
            <person name="Barry K."/>
            <person name="Bills G."/>
            <person name="Bluhm B."/>
            <person name="Cannon C."/>
            <person name="Castanera R."/>
            <person name="Culley D."/>
            <person name="Daum C."/>
            <person name="Ezra D."/>
            <person name="Gonzalez J."/>
            <person name="Henrissat B."/>
            <person name="Kuo A."/>
            <person name="Liang C."/>
            <person name="Lipzen A."/>
            <person name="Lutzoni F."/>
            <person name="Magnuson J."/>
            <person name="Mondo S."/>
            <person name="Nolan M."/>
            <person name="Ohm R."/>
            <person name="Pangilinan J."/>
            <person name="Park H.-J."/>
            <person name="Ramirez L."/>
            <person name="Alfaro M."/>
            <person name="Sun H."/>
            <person name="Tritt A."/>
            <person name="Yoshinaga Y."/>
            <person name="Zwiers L.-H."/>
            <person name="Turgeon B."/>
            <person name="Goodwin S."/>
            <person name="Spatafora J."/>
            <person name="Crous P."/>
            <person name="Grigoriev I."/>
        </authorList>
    </citation>
    <scope>NUCLEOTIDE SEQUENCE</scope>
    <source>
        <strain evidence="2">CBS 109.77</strain>
    </source>
</reference>
<evidence type="ECO:0000313" key="2">
    <source>
        <dbReference type="EMBL" id="KAF2798621.1"/>
    </source>
</evidence>
<protein>
    <recommendedName>
        <fullName evidence="1">Clr5 domain-containing protein</fullName>
    </recommendedName>
</protein>
<name>A0A6A6XQ01_9PLEO</name>
<gene>
    <name evidence="2" type="ORF">K505DRAFT_232948</name>
</gene>
<evidence type="ECO:0000313" key="3">
    <source>
        <dbReference type="Proteomes" id="UP000799757"/>
    </source>
</evidence>
<dbReference type="EMBL" id="MU001780">
    <property type="protein sequence ID" value="KAF2798621.1"/>
    <property type="molecule type" value="Genomic_DNA"/>
</dbReference>
<accession>A0A6A6XQ01</accession>
<dbReference type="InterPro" id="IPR025676">
    <property type="entry name" value="Clr5_dom"/>
</dbReference>